<feature type="domain" description="Homologous recombination OB-fold protein OB-fold" evidence="1">
    <location>
        <begin position="161"/>
        <end position="243"/>
    </location>
</feature>
<organism evidence="2 3">
    <name type="scientific">Ilex paraguariensis</name>
    <name type="common">yerba mate</name>
    <dbReference type="NCBI Taxonomy" id="185542"/>
    <lineage>
        <taxon>Eukaryota</taxon>
        <taxon>Viridiplantae</taxon>
        <taxon>Streptophyta</taxon>
        <taxon>Embryophyta</taxon>
        <taxon>Tracheophyta</taxon>
        <taxon>Spermatophyta</taxon>
        <taxon>Magnoliopsida</taxon>
        <taxon>eudicotyledons</taxon>
        <taxon>Gunneridae</taxon>
        <taxon>Pentapetalae</taxon>
        <taxon>asterids</taxon>
        <taxon>campanulids</taxon>
        <taxon>Aquifoliales</taxon>
        <taxon>Aquifoliaceae</taxon>
        <taxon>Ilex</taxon>
    </lineage>
</organism>
<name>A0ABC8UNF5_9AQUA</name>
<evidence type="ECO:0000313" key="2">
    <source>
        <dbReference type="EMBL" id="CAK9182550.1"/>
    </source>
</evidence>
<dbReference type="AlphaFoldDB" id="A0ABC8UNF5"/>
<evidence type="ECO:0000259" key="1">
    <source>
        <dbReference type="Pfam" id="PF15072"/>
    </source>
</evidence>
<accession>A0ABC8UNF5</accession>
<dbReference type="Pfam" id="PF15072">
    <property type="entry name" value="HROB"/>
    <property type="match status" value="1"/>
</dbReference>
<dbReference type="InterPro" id="IPR028045">
    <property type="entry name" value="HROB"/>
</dbReference>
<proteinExistence type="predicted"/>
<dbReference type="PANTHER" id="PTHR14523">
    <property type="entry name" value="UNCHARACTERIZED PROTEIN C17ORF53 HOMOLOG"/>
    <property type="match status" value="1"/>
</dbReference>
<dbReference type="InterPro" id="IPR058570">
    <property type="entry name" value="HROB_OB"/>
</dbReference>
<reference evidence="2 3" key="1">
    <citation type="submission" date="2024-02" db="EMBL/GenBank/DDBJ databases">
        <authorList>
            <person name="Vignale AGUSTIN F."/>
            <person name="Sosa J E."/>
            <person name="Modenutti C."/>
        </authorList>
    </citation>
    <scope>NUCLEOTIDE SEQUENCE [LARGE SCALE GENOMIC DNA]</scope>
</reference>
<comment type="caution">
    <text evidence="2">The sequence shown here is derived from an EMBL/GenBank/DDBJ whole genome shotgun (WGS) entry which is preliminary data.</text>
</comment>
<dbReference type="Proteomes" id="UP001642360">
    <property type="component" value="Unassembled WGS sequence"/>
</dbReference>
<gene>
    <name evidence="2" type="ORF">ILEXP_LOCUS52760</name>
</gene>
<dbReference type="PANTHER" id="PTHR14523:SF1">
    <property type="entry name" value="HOMOLOGOUS RECOMBINATION OB-FOLD PROTEIN"/>
    <property type="match status" value="1"/>
</dbReference>
<evidence type="ECO:0000313" key="3">
    <source>
        <dbReference type="Proteomes" id="UP001642360"/>
    </source>
</evidence>
<keyword evidence="3" id="KW-1185">Reference proteome</keyword>
<dbReference type="EMBL" id="CAUOFW020008390">
    <property type="protein sequence ID" value="CAK9182550.1"/>
    <property type="molecule type" value="Genomic_DNA"/>
</dbReference>
<protein>
    <recommendedName>
        <fullName evidence="1">Homologous recombination OB-fold protein OB-fold domain-containing protein</fullName>
    </recommendedName>
</protein>
<sequence>MPETEPWEALDVDDSDVPSLLRPCKNLHNHQTNHPQITSQSLSNSILQRCSQLPPSQPTPNLPTQTLPSLSPRLIPGPAGAVQAAMLRKARDNQSFSCSEFNPIPTQEYIRRAVENPEDDDDFKMNTWLWATEYLRSEGVVDGGVYCTPLSSIKKSEGIGKVDKVVAVIKSSTPNGLGDMMVTLKDPTGTVDASIHRRVFSELDFAKDICVGSVLILQKVAVFIPSRSARYLNISLNNLVKVLLSLFYC</sequence>